<dbReference type="PROSITE" id="PS50995">
    <property type="entry name" value="HTH_MARR_2"/>
    <property type="match status" value="1"/>
</dbReference>
<feature type="compositionally biased region" description="Gly residues" evidence="1">
    <location>
        <begin position="180"/>
        <end position="190"/>
    </location>
</feature>
<dbReference type="Pfam" id="PF12802">
    <property type="entry name" value="MarR_2"/>
    <property type="match status" value="1"/>
</dbReference>
<evidence type="ECO:0000259" key="2">
    <source>
        <dbReference type="PROSITE" id="PS50995"/>
    </source>
</evidence>
<dbReference type="PANTHER" id="PTHR33164:SF89">
    <property type="entry name" value="MARR FAMILY REGULATORY PROTEIN"/>
    <property type="match status" value="1"/>
</dbReference>
<organism evidence="3 4">
    <name type="scientific">Actinomadura viridis</name>
    <dbReference type="NCBI Taxonomy" id="58110"/>
    <lineage>
        <taxon>Bacteria</taxon>
        <taxon>Bacillati</taxon>
        <taxon>Actinomycetota</taxon>
        <taxon>Actinomycetes</taxon>
        <taxon>Streptosporangiales</taxon>
        <taxon>Thermomonosporaceae</taxon>
        <taxon>Actinomadura</taxon>
    </lineage>
</organism>
<keyword evidence="4" id="KW-1185">Reference proteome</keyword>
<dbReference type="GO" id="GO:0006950">
    <property type="term" value="P:response to stress"/>
    <property type="evidence" value="ECO:0007669"/>
    <property type="project" value="TreeGrafter"/>
</dbReference>
<protein>
    <submittedName>
        <fullName evidence="3">DNA-binding MarR family transcriptional regulator</fullName>
    </submittedName>
</protein>
<comment type="caution">
    <text evidence="3">The sequence shown here is derived from an EMBL/GenBank/DDBJ whole genome shotgun (WGS) entry which is preliminary data.</text>
</comment>
<dbReference type="SMART" id="SM00347">
    <property type="entry name" value="HTH_MARR"/>
    <property type="match status" value="1"/>
</dbReference>
<dbReference type="GO" id="GO:0003700">
    <property type="term" value="F:DNA-binding transcription factor activity"/>
    <property type="evidence" value="ECO:0007669"/>
    <property type="project" value="InterPro"/>
</dbReference>
<dbReference type="SUPFAM" id="SSF46785">
    <property type="entry name" value="Winged helix' DNA-binding domain"/>
    <property type="match status" value="1"/>
</dbReference>
<sequence length="190" mass="20496">MQRDRHPSGTPAGDPDGDVETMIRLMTAAARAFKEAGGWGEEGLVEVVRASGLGRRHVPVLLVLVVNGPLPVGMIARHLALSPATVSQLAGELERAGFVLRRPDEADRRRVIVSLHDSHRALVERFARARLEPVRMTLAALSDVERAHFLHGWRVLVEMQRRFAATAGAEGTEGAEGAEGEGGSSGTMER</sequence>
<gene>
    <name evidence="3" type="ORF">IW256_004586</name>
</gene>
<dbReference type="EMBL" id="JADOUA010000001">
    <property type="protein sequence ID" value="MBG6090473.1"/>
    <property type="molecule type" value="Genomic_DNA"/>
</dbReference>
<feature type="region of interest" description="Disordered" evidence="1">
    <location>
        <begin position="167"/>
        <end position="190"/>
    </location>
</feature>
<evidence type="ECO:0000313" key="4">
    <source>
        <dbReference type="Proteomes" id="UP000614047"/>
    </source>
</evidence>
<dbReference type="RefSeq" id="WP_197012928.1">
    <property type="nucleotide sequence ID" value="NZ_BAABES010000016.1"/>
</dbReference>
<dbReference type="InterPro" id="IPR000835">
    <property type="entry name" value="HTH_MarR-typ"/>
</dbReference>
<proteinExistence type="predicted"/>
<name>A0A931DPQ4_9ACTN</name>
<dbReference type="InterPro" id="IPR039422">
    <property type="entry name" value="MarR/SlyA-like"/>
</dbReference>
<reference evidence="3" key="1">
    <citation type="submission" date="2020-11" db="EMBL/GenBank/DDBJ databases">
        <title>Sequencing the genomes of 1000 actinobacteria strains.</title>
        <authorList>
            <person name="Klenk H.-P."/>
        </authorList>
    </citation>
    <scope>NUCLEOTIDE SEQUENCE</scope>
    <source>
        <strain evidence="3">DSM 43175</strain>
    </source>
</reference>
<dbReference type="Gene3D" id="1.10.10.10">
    <property type="entry name" value="Winged helix-like DNA-binding domain superfamily/Winged helix DNA-binding domain"/>
    <property type="match status" value="1"/>
</dbReference>
<dbReference type="CDD" id="cd00090">
    <property type="entry name" value="HTH_ARSR"/>
    <property type="match status" value="1"/>
</dbReference>
<dbReference type="PANTHER" id="PTHR33164">
    <property type="entry name" value="TRANSCRIPTIONAL REGULATOR, MARR FAMILY"/>
    <property type="match status" value="1"/>
</dbReference>
<dbReference type="GO" id="GO:0003677">
    <property type="term" value="F:DNA binding"/>
    <property type="evidence" value="ECO:0007669"/>
    <property type="project" value="UniProtKB-KW"/>
</dbReference>
<dbReference type="AlphaFoldDB" id="A0A931DPQ4"/>
<evidence type="ECO:0000313" key="3">
    <source>
        <dbReference type="EMBL" id="MBG6090473.1"/>
    </source>
</evidence>
<dbReference type="InterPro" id="IPR036388">
    <property type="entry name" value="WH-like_DNA-bd_sf"/>
</dbReference>
<evidence type="ECO:0000256" key="1">
    <source>
        <dbReference type="SAM" id="MobiDB-lite"/>
    </source>
</evidence>
<feature type="domain" description="HTH marR-type" evidence="2">
    <location>
        <begin position="19"/>
        <end position="158"/>
    </location>
</feature>
<keyword evidence="3" id="KW-0238">DNA-binding</keyword>
<dbReference type="Proteomes" id="UP000614047">
    <property type="component" value="Unassembled WGS sequence"/>
</dbReference>
<dbReference type="InterPro" id="IPR036390">
    <property type="entry name" value="WH_DNA-bd_sf"/>
</dbReference>
<dbReference type="InterPro" id="IPR011991">
    <property type="entry name" value="ArsR-like_HTH"/>
</dbReference>
<accession>A0A931DPQ4</accession>